<dbReference type="FunFam" id="3.10.20.30:FF:000013">
    <property type="entry name" value="Adrenodoxin, mitochondrial"/>
    <property type="match status" value="1"/>
</dbReference>
<dbReference type="AlphaFoldDB" id="A0AAN9Y7D0"/>
<name>A0AAN9Y7D0_9HEMI</name>
<comment type="subcellular location">
    <subcellularLocation>
        <location evidence="1">Mitochondrion</location>
    </subcellularLocation>
</comment>
<protein>
    <recommendedName>
        <fullName evidence="15">2Fe-2S ferredoxin-type domain-containing protein</fullName>
    </recommendedName>
</protein>
<keyword evidence="5" id="KW-0479">Metal-binding</keyword>
<evidence type="ECO:0000256" key="2">
    <source>
        <dbReference type="ARBA" id="ARBA00010914"/>
    </source>
</evidence>
<evidence type="ECO:0000256" key="4">
    <source>
        <dbReference type="ARBA" id="ARBA00022714"/>
    </source>
</evidence>
<dbReference type="Proteomes" id="UP001367676">
    <property type="component" value="Unassembled WGS sequence"/>
</dbReference>
<dbReference type="PANTHER" id="PTHR23426:SF76">
    <property type="entry name" value="ADRENODOXIN-LIKE PROTEIN 2, MITOCHONDRIAL"/>
    <property type="match status" value="1"/>
</dbReference>
<keyword evidence="9" id="KW-0443">Lipid metabolism</keyword>
<evidence type="ECO:0000256" key="10">
    <source>
        <dbReference type="ARBA" id="ARBA00023128"/>
    </source>
</evidence>
<keyword evidence="8" id="KW-0411">Iron-sulfur</keyword>
<dbReference type="Gene3D" id="3.10.20.30">
    <property type="match status" value="1"/>
</dbReference>
<keyword evidence="10" id="KW-0496">Mitochondrion</keyword>
<comment type="similarity">
    <text evidence="2">Belongs to the adrenodoxin/putidaredoxin family.</text>
</comment>
<evidence type="ECO:0000256" key="6">
    <source>
        <dbReference type="ARBA" id="ARBA00022982"/>
    </source>
</evidence>
<evidence type="ECO:0000256" key="7">
    <source>
        <dbReference type="ARBA" id="ARBA00023004"/>
    </source>
</evidence>
<dbReference type="InterPro" id="IPR001055">
    <property type="entry name" value="Adrenodoxin-like"/>
</dbReference>
<evidence type="ECO:0000313" key="17">
    <source>
        <dbReference type="Proteomes" id="UP001367676"/>
    </source>
</evidence>
<evidence type="ECO:0000259" key="15">
    <source>
        <dbReference type="PROSITE" id="PS51085"/>
    </source>
</evidence>
<dbReference type="GO" id="GO:0045998">
    <property type="term" value="P:positive regulation of ecdysteroid biosynthetic process"/>
    <property type="evidence" value="ECO:0007669"/>
    <property type="project" value="UniProtKB-ARBA"/>
</dbReference>
<dbReference type="PRINTS" id="PR00355">
    <property type="entry name" value="ADRENODOXIN"/>
</dbReference>
<evidence type="ECO:0000256" key="1">
    <source>
        <dbReference type="ARBA" id="ARBA00004173"/>
    </source>
</evidence>
<keyword evidence="12" id="KW-0755">Steroidogenesis</keyword>
<dbReference type="InterPro" id="IPR001041">
    <property type="entry name" value="2Fe-2S_ferredoxin-type"/>
</dbReference>
<keyword evidence="7" id="KW-0408">Iron</keyword>
<comment type="caution">
    <text evidence="16">The sequence shown here is derived from an EMBL/GenBank/DDBJ whole genome shotgun (WGS) entry which is preliminary data.</text>
</comment>
<dbReference type="InterPro" id="IPR036010">
    <property type="entry name" value="2Fe-2S_ferredoxin-like_sf"/>
</dbReference>
<evidence type="ECO:0000256" key="14">
    <source>
        <dbReference type="ARBA" id="ARBA00054507"/>
    </source>
</evidence>
<dbReference type="GO" id="GO:0006694">
    <property type="term" value="P:steroid biosynthetic process"/>
    <property type="evidence" value="ECO:0007669"/>
    <property type="project" value="UniProtKB-KW"/>
</dbReference>
<dbReference type="GO" id="GO:0046872">
    <property type="term" value="F:metal ion binding"/>
    <property type="evidence" value="ECO:0007669"/>
    <property type="project" value="UniProtKB-KW"/>
</dbReference>
<dbReference type="SUPFAM" id="SSF54292">
    <property type="entry name" value="2Fe-2S ferredoxin-like"/>
    <property type="match status" value="1"/>
</dbReference>
<evidence type="ECO:0000256" key="12">
    <source>
        <dbReference type="ARBA" id="ARBA00023250"/>
    </source>
</evidence>
<dbReference type="InterPro" id="IPR018298">
    <property type="entry name" value="Adrenodoxin_Fe-S_BS"/>
</dbReference>
<dbReference type="GO" id="GO:0005739">
    <property type="term" value="C:mitochondrion"/>
    <property type="evidence" value="ECO:0007669"/>
    <property type="project" value="UniProtKB-SubCell"/>
</dbReference>
<dbReference type="GO" id="GO:0051537">
    <property type="term" value="F:2 iron, 2 sulfur cluster binding"/>
    <property type="evidence" value="ECO:0007669"/>
    <property type="project" value="UniProtKB-KW"/>
</dbReference>
<keyword evidence="11" id="KW-0753">Steroid metabolism</keyword>
<evidence type="ECO:0000256" key="3">
    <source>
        <dbReference type="ARBA" id="ARBA00022448"/>
    </source>
</evidence>
<comment type="function">
    <text evidence="14">Required for ecdysteroidogenesis in the prothoracic gland which is necessary for larval to pupal transition.</text>
</comment>
<evidence type="ECO:0000256" key="9">
    <source>
        <dbReference type="ARBA" id="ARBA00023098"/>
    </source>
</evidence>
<dbReference type="PANTHER" id="PTHR23426">
    <property type="entry name" value="FERREDOXIN/ADRENODOXIN"/>
    <property type="match status" value="1"/>
</dbReference>
<comment type="cofactor">
    <cofactor evidence="13">
        <name>[2Fe-2S] cluster</name>
        <dbReference type="ChEBI" id="CHEBI:190135"/>
    </cofactor>
</comment>
<feature type="domain" description="2Fe-2S ferredoxin-type" evidence="15">
    <location>
        <begin position="65"/>
        <end position="170"/>
    </location>
</feature>
<gene>
    <name evidence="16" type="ORF">V9T40_006707</name>
</gene>
<accession>A0AAN9Y7D0</accession>
<proteinExistence type="inferred from homology"/>
<dbReference type="Pfam" id="PF00111">
    <property type="entry name" value="Fer2"/>
    <property type="match status" value="1"/>
</dbReference>
<dbReference type="PROSITE" id="PS00814">
    <property type="entry name" value="ADX"/>
    <property type="match status" value="1"/>
</dbReference>
<dbReference type="GO" id="GO:0009055">
    <property type="term" value="F:electron transfer activity"/>
    <property type="evidence" value="ECO:0007669"/>
    <property type="project" value="TreeGrafter"/>
</dbReference>
<dbReference type="EMBL" id="JBBCAQ010000007">
    <property type="protein sequence ID" value="KAK7602733.1"/>
    <property type="molecule type" value="Genomic_DNA"/>
</dbReference>
<dbReference type="GO" id="GO:0140647">
    <property type="term" value="P:P450-containing electron transport chain"/>
    <property type="evidence" value="ECO:0007669"/>
    <property type="project" value="InterPro"/>
</dbReference>
<dbReference type="CDD" id="cd00207">
    <property type="entry name" value="fer2"/>
    <property type="match status" value="1"/>
</dbReference>
<keyword evidence="3" id="KW-0813">Transport</keyword>
<keyword evidence="4" id="KW-0001">2Fe-2S</keyword>
<keyword evidence="17" id="KW-1185">Reference proteome</keyword>
<dbReference type="PROSITE" id="PS51085">
    <property type="entry name" value="2FE2S_FER_2"/>
    <property type="match status" value="1"/>
</dbReference>
<evidence type="ECO:0000256" key="8">
    <source>
        <dbReference type="ARBA" id="ARBA00023014"/>
    </source>
</evidence>
<evidence type="ECO:0000256" key="11">
    <source>
        <dbReference type="ARBA" id="ARBA00023221"/>
    </source>
</evidence>
<keyword evidence="6" id="KW-0249">Electron transport</keyword>
<evidence type="ECO:0000313" key="16">
    <source>
        <dbReference type="EMBL" id="KAK7602733.1"/>
    </source>
</evidence>
<reference evidence="16 17" key="1">
    <citation type="submission" date="2024-03" db="EMBL/GenBank/DDBJ databases">
        <title>Adaptation during the transition from Ophiocordyceps entomopathogen to insect associate is accompanied by gene loss and intensified selection.</title>
        <authorList>
            <person name="Ward C.M."/>
            <person name="Onetto C.A."/>
            <person name="Borneman A.R."/>
        </authorList>
    </citation>
    <scope>NUCLEOTIDE SEQUENCE [LARGE SCALE GENOMIC DNA]</scope>
    <source>
        <strain evidence="16">AWRI1</strain>
        <tissue evidence="16">Single Adult Female</tissue>
    </source>
</reference>
<dbReference type="InterPro" id="IPR012675">
    <property type="entry name" value="Beta-grasp_dom_sf"/>
</dbReference>
<evidence type="ECO:0000256" key="5">
    <source>
        <dbReference type="ARBA" id="ARBA00022723"/>
    </source>
</evidence>
<organism evidence="16 17">
    <name type="scientific">Parthenolecanium corni</name>
    <dbReference type="NCBI Taxonomy" id="536013"/>
    <lineage>
        <taxon>Eukaryota</taxon>
        <taxon>Metazoa</taxon>
        <taxon>Ecdysozoa</taxon>
        <taxon>Arthropoda</taxon>
        <taxon>Hexapoda</taxon>
        <taxon>Insecta</taxon>
        <taxon>Pterygota</taxon>
        <taxon>Neoptera</taxon>
        <taxon>Paraneoptera</taxon>
        <taxon>Hemiptera</taxon>
        <taxon>Sternorrhyncha</taxon>
        <taxon>Coccoidea</taxon>
        <taxon>Coccidae</taxon>
        <taxon>Parthenolecanium</taxon>
    </lineage>
</organism>
<evidence type="ECO:0000256" key="13">
    <source>
        <dbReference type="ARBA" id="ARBA00034078"/>
    </source>
</evidence>
<sequence>MFPQLCTRLFFGKHISSLNKEFKRQLLSNNSSEIVKFCFLYNRFPHRSVSTSSSLKEEEKCKPSYKVTFIKKNGERVQASGKEGDSLLDVVVNNNLDFDGYGACEGTLTCSTCHVILKKEDYDRLPNDPGEEEMDMLDLAYELSDTSRLGCQITLTKDLDNLEVYLPTSINDARS</sequence>